<reference evidence="2 3" key="1">
    <citation type="submission" date="2021-04" db="EMBL/GenBank/DDBJ databases">
        <title>Genome analysis of Polyangium sp.</title>
        <authorList>
            <person name="Li Y."/>
            <person name="Wang J."/>
        </authorList>
    </citation>
    <scope>NUCLEOTIDE SEQUENCE [LARGE SCALE GENOMIC DNA]</scope>
    <source>
        <strain evidence="2 3">SDU14</strain>
    </source>
</reference>
<comment type="caution">
    <text evidence="2">The sequence shown here is derived from an EMBL/GenBank/DDBJ whole genome shotgun (WGS) entry which is preliminary data.</text>
</comment>
<keyword evidence="1" id="KW-0732">Signal</keyword>
<dbReference type="Proteomes" id="UP001151081">
    <property type="component" value="Unassembled WGS sequence"/>
</dbReference>
<evidence type="ECO:0000256" key="1">
    <source>
        <dbReference type="SAM" id="SignalP"/>
    </source>
</evidence>
<proteinExistence type="predicted"/>
<protein>
    <submittedName>
        <fullName evidence="2">Uncharacterized protein</fullName>
    </submittedName>
</protein>
<dbReference type="EMBL" id="JAGTJJ010000006">
    <property type="protein sequence ID" value="MDC3981978.1"/>
    <property type="molecule type" value="Genomic_DNA"/>
</dbReference>
<dbReference type="RefSeq" id="WP_272418800.1">
    <property type="nucleotide sequence ID" value="NZ_JAGTJJ010000006.1"/>
</dbReference>
<feature type="chain" id="PRO_5040791028" evidence="1">
    <location>
        <begin position="22"/>
        <end position="250"/>
    </location>
</feature>
<organism evidence="2 3">
    <name type="scientific">Polyangium jinanense</name>
    <dbReference type="NCBI Taxonomy" id="2829994"/>
    <lineage>
        <taxon>Bacteria</taxon>
        <taxon>Pseudomonadati</taxon>
        <taxon>Myxococcota</taxon>
        <taxon>Polyangia</taxon>
        <taxon>Polyangiales</taxon>
        <taxon>Polyangiaceae</taxon>
        <taxon>Polyangium</taxon>
    </lineage>
</organism>
<evidence type="ECO:0000313" key="2">
    <source>
        <dbReference type="EMBL" id="MDC3981978.1"/>
    </source>
</evidence>
<gene>
    <name evidence="2" type="ORF">KEG57_15785</name>
</gene>
<evidence type="ECO:0000313" key="3">
    <source>
        <dbReference type="Proteomes" id="UP001151081"/>
    </source>
</evidence>
<keyword evidence="3" id="KW-1185">Reference proteome</keyword>
<dbReference type="AlphaFoldDB" id="A0A9X3X4C4"/>
<dbReference type="PROSITE" id="PS51257">
    <property type="entry name" value="PROKAR_LIPOPROTEIN"/>
    <property type="match status" value="1"/>
</dbReference>
<name>A0A9X3X4C4_9BACT</name>
<sequence length="250" mass="26536">MLTLLRWTAPLLLFATTAACAEPATPCIISSEPYFARYDVVSQTGIPCSARLGEDVGLEVYPGASGGAPTIAVQSQALKNLWFEAKFNGKDLGDQRAYALGDFAESAGPDGICRAGDLAPAEIDLPPTQIFDDLGNPFFVGGGHVRETWRNLAMYVAPEVPGVRFAAELEVEDLTQGCTVKYTVAALSPSAYCGEFGDFTDLPKDVFCSPVPTQTFAGLHPGSGIDPRIATRCDEATLRCVLVGDPLDPL</sequence>
<accession>A0A9X3X4C4</accession>
<feature type="signal peptide" evidence="1">
    <location>
        <begin position="1"/>
        <end position="21"/>
    </location>
</feature>